<dbReference type="GeneID" id="19399637"/>
<dbReference type="PANTHER" id="PTHR10672:SF41">
    <property type="entry name" value="CLASS II ALDOLASE_ADDUCIN DOMAIN PROTEIN (AFU_ORTHOLOGUE AFUA_3G01330)"/>
    <property type="match status" value="1"/>
</dbReference>
<dbReference type="Gene3D" id="3.40.225.10">
    <property type="entry name" value="Class II aldolase/adducin N-terminal domain"/>
    <property type="match status" value="1"/>
</dbReference>
<reference evidence="2 3" key="2">
    <citation type="journal article" date="2013" name="PLoS Genet.">
        <title>Comparative genome structure, secondary metabolite, and effector coding capacity across Cochliobolus pathogens.</title>
        <authorList>
            <person name="Condon B.J."/>
            <person name="Leng Y."/>
            <person name="Wu D."/>
            <person name="Bushley K.E."/>
            <person name="Ohm R.A."/>
            <person name="Otillar R."/>
            <person name="Martin J."/>
            <person name="Schackwitz W."/>
            <person name="Grimwood J."/>
            <person name="MohdZainudin N."/>
            <person name="Xue C."/>
            <person name="Wang R."/>
            <person name="Manning V.A."/>
            <person name="Dhillon B."/>
            <person name="Tu Z.J."/>
            <person name="Steffenson B.J."/>
            <person name="Salamov A."/>
            <person name="Sun H."/>
            <person name="Lowry S."/>
            <person name="LaButti K."/>
            <person name="Han J."/>
            <person name="Copeland A."/>
            <person name="Lindquist E."/>
            <person name="Barry K."/>
            <person name="Schmutz J."/>
            <person name="Baker S.E."/>
            <person name="Ciuffetti L.M."/>
            <person name="Grigoriev I.V."/>
            <person name="Zhong S."/>
            <person name="Turgeon B.G."/>
        </authorList>
    </citation>
    <scope>NUCLEOTIDE SEQUENCE [LARGE SCALE GENOMIC DNA]</scope>
    <source>
        <strain evidence="3">28A</strain>
    </source>
</reference>
<dbReference type="HOGENOM" id="CLU_006033_2_2_1"/>
<dbReference type="OrthoDB" id="2932980at2759"/>
<keyword evidence="3" id="KW-1185">Reference proteome</keyword>
<dbReference type="Proteomes" id="UP000016935">
    <property type="component" value="Unassembled WGS sequence"/>
</dbReference>
<organism evidence="2 3">
    <name type="scientific">Exserohilum turcicum (strain 28A)</name>
    <name type="common">Northern leaf blight fungus</name>
    <name type="synonym">Setosphaeria turcica</name>
    <dbReference type="NCBI Taxonomy" id="671987"/>
    <lineage>
        <taxon>Eukaryota</taxon>
        <taxon>Fungi</taxon>
        <taxon>Dikarya</taxon>
        <taxon>Ascomycota</taxon>
        <taxon>Pezizomycotina</taxon>
        <taxon>Dothideomycetes</taxon>
        <taxon>Pleosporomycetidae</taxon>
        <taxon>Pleosporales</taxon>
        <taxon>Pleosporineae</taxon>
        <taxon>Pleosporaceae</taxon>
        <taxon>Exserohilum</taxon>
    </lineage>
</organism>
<dbReference type="AlphaFoldDB" id="R0JJG1"/>
<dbReference type="EMBL" id="KB908866">
    <property type="protein sequence ID" value="EOA81473.1"/>
    <property type="molecule type" value="Genomic_DNA"/>
</dbReference>
<evidence type="ECO:0000313" key="3">
    <source>
        <dbReference type="Proteomes" id="UP000016935"/>
    </source>
</evidence>
<dbReference type="PANTHER" id="PTHR10672">
    <property type="entry name" value="ADDUCIN"/>
    <property type="match status" value="1"/>
</dbReference>
<dbReference type="eggNOG" id="ENOG502SKYK">
    <property type="taxonomic scope" value="Eukaryota"/>
</dbReference>
<evidence type="ECO:0000313" key="2">
    <source>
        <dbReference type="EMBL" id="EOA81473.1"/>
    </source>
</evidence>
<proteinExistence type="predicted"/>
<dbReference type="GO" id="GO:0051015">
    <property type="term" value="F:actin filament binding"/>
    <property type="evidence" value="ECO:0007669"/>
    <property type="project" value="TreeGrafter"/>
</dbReference>
<dbReference type="InterPro" id="IPR051017">
    <property type="entry name" value="Aldolase-II_Adducin_sf"/>
</dbReference>
<protein>
    <recommendedName>
        <fullName evidence="1">Class II aldolase/adducin N-terminal domain-containing protein</fullName>
    </recommendedName>
</protein>
<gene>
    <name evidence="2" type="ORF">SETTUDRAFT_165942</name>
</gene>
<sequence length="323" mass="35010">MSAGYFPKREKVGLEDLFRGLVTACHILEHNGVVDAYGHISVRSPDNPATFWMPCNMPPALVSSPDHLVEYKVDGAEAVEKDAKPGYLERYIHSEIYKRFPAINSVMHSHASDVLPYCISGVPFKATIHMAGFLGTKVPVWNAANSYPSGAKHDLLVRDTTLGASLAASLKPATSTGFIYSKVRSALPAQLGGGASAEPKLEPDHAVVLLQNHGFVTVAHGIEEAVYQAIYTREAAKAQTAAMTLLNAHTGYALEGKVDTEAGGKIKSGHAKIEGGSLNYLTDKECHDAWESMSNTMTRAWALWCRQVEVNPLYKNECPEGED</sequence>
<dbReference type="SMART" id="SM01007">
    <property type="entry name" value="Aldolase_II"/>
    <property type="match status" value="1"/>
</dbReference>
<reference evidence="2 3" key="1">
    <citation type="journal article" date="2012" name="PLoS Pathog.">
        <title>Diverse lifestyles and strategies of plant pathogenesis encoded in the genomes of eighteen Dothideomycetes fungi.</title>
        <authorList>
            <person name="Ohm R.A."/>
            <person name="Feau N."/>
            <person name="Henrissat B."/>
            <person name="Schoch C.L."/>
            <person name="Horwitz B.A."/>
            <person name="Barry K.W."/>
            <person name="Condon B.J."/>
            <person name="Copeland A.C."/>
            <person name="Dhillon B."/>
            <person name="Glaser F."/>
            <person name="Hesse C.N."/>
            <person name="Kosti I."/>
            <person name="LaButti K."/>
            <person name="Lindquist E.A."/>
            <person name="Lucas S."/>
            <person name="Salamov A.A."/>
            <person name="Bradshaw R.E."/>
            <person name="Ciuffetti L."/>
            <person name="Hamelin R.C."/>
            <person name="Kema G.H.J."/>
            <person name="Lawrence C."/>
            <person name="Scott J.A."/>
            <person name="Spatafora J.W."/>
            <person name="Turgeon B.G."/>
            <person name="de Wit P.J.G.M."/>
            <person name="Zhong S."/>
            <person name="Goodwin S.B."/>
            <person name="Grigoriev I.V."/>
        </authorList>
    </citation>
    <scope>NUCLEOTIDE SEQUENCE [LARGE SCALE GENOMIC DNA]</scope>
    <source>
        <strain evidence="3">28A</strain>
    </source>
</reference>
<dbReference type="InterPro" id="IPR036409">
    <property type="entry name" value="Aldolase_II/adducin_N_sf"/>
</dbReference>
<accession>R0JJG1</accession>
<dbReference type="Pfam" id="PF00596">
    <property type="entry name" value="Aldolase_II"/>
    <property type="match status" value="1"/>
</dbReference>
<name>R0JJG1_EXST2</name>
<dbReference type="STRING" id="671987.R0JJG1"/>
<dbReference type="RefSeq" id="XP_008030929.1">
    <property type="nucleotide sequence ID" value="XM_008032738.1"/>
</dbReference>
<dbReference type="GO" id="GO:0005856">
    <property type="term" value="C:cytoskeleton"/>
    <property type="evidence" value="ECO:0007669"/>
    <property type="project" value="TreeGrafter"/>
</dbReference>
<feature type="domain" description="Class II aldolase/adducin N-terminal" evidence="1">
    <location>
        <begin position="19"/>
        <end position="240"/>
    </location>
</feature>
<evidence type="ECO:0000259" key="1">
    <source>
        <dbReference type="SMART" id="SM01007"/>
    </source>
</evidence>
<dbReference type="InterPro" id="IPR001303">
    <property type="entry name" value="Aldolase_II/adducin_N"/>
</dbReference>
<dbReference type="SUPFAM" id="SSF53639">
    <property type="entry name" value="AraD/HMP-PK domain-like"/>
    <property type="match status" value="1"/>
</dbReference>